<proteinExistence type="predicted"/>
<accession>A0AAD1S730</accession>
<dbReference type="Proteomes" id="UP001295444">
    <property type="component" value="Chromosome 04"/>
</dbReference>
<reference evidence="1" key="1">
    <citation type="submission" date="2022-03" db="EMBL/GenBank/DDBJ databases">
        <authorList>
            <person name="Alioto T."/>
            <person name="Alioto T."/>
            <person name="Gomez Garrido J."/>
        </authorList>
    </citation>
    <scope>NUCLEOTIDE SEQUENCE</scope>
</reference>
<dbReference type="AlphaFoldDB" id="A0AAD1S730"/>
<protein>
    <submittedName>
        <fullName evidence="1">Nuclear receptor-binding 2</fullName>
    </submittedName>
</protein>
<organism evidence="1 2">
    <name type="scientific">Pelobates cultripes</name>
    <name type="common">Western spadefoot toad</name>
    <dbReference type="NCBI Taxonomy" id="61616"/>
    <lineage>
        <taxon>Eukaryota</taxon>
        <taxon>Metazoa</taxon>
        <taxon>Chordata</taxon>
        <taxon>Craniata</taxon>
        <taxon>Vertebrata</taxon>
        <taxon>Euteleostomi</taxon>
        <taxon>Amphibia</taxon>
        <taxon>Batrachia</taxon>
        <taxon>Anura</taxon>
        <taxon>Pelobatoidea</taxon>
        <taxon>Pelobatidae</taxon>
        <taxon>Pelobates</taxon>
    </lineage>
</organism>
<gene>
    <name evidence="1" type="ORF">PECUL_23A002047</name>
</gene>
<dbReference type="EMBL" id="OW240915">
    <property type="protein sequence ID" value="CAH2286198.1"/>
    <property type="molecule type" value="Genomic_DNA"/>
</dbReference>
<evidence type="ECO:0000313" key="2">
    <source>
        <dbReference type="Proteomes" id="UP001295444"/>
    </source>
</evidence>
<keyword evidence="1" id="KW-0675">Receptor</keyword>
<evidence type="ECO:0000313" key="1">
    <source>
        <dbReference type="EMBL" id="CAH2286198.1"/>
    </source>
</evidence>
<sequence length="53" mass="5985">MNSKTEAKITKLNESPQTLASELVHYGFISEDDCQKIAVFLENALHKDQTPLH</sequence>
<keyword evidence="2" id="KW-1185">Reference proteome</keyword>
<name>A0AAD1S730_PELCU</name>